<proteinExistence type="predicted"/>
<organism evidence="1 2">
    <name type="scientific">Arcticibacter tournemirensis</name>
    <dbReference type="NCBI Taxonomy" id="699437"/>
    <lineage>
        <taxon>Bacteria</taxon>
        <taxon>Pseudomonadati</taxon>
        <taxon>Bacteroidota</taxon>
        <taxon>Sphingobacteriia</taxon>
        <taxon>Sphingobacteriales</taxon>
        <taxon>Sphingobacteriaceae</taxon>
        <taxon>Arcticibacter</taxon>
    </lineage>
</organism>
<comment type="caution">
    <text evidence="1">The sequence shown here is derived from an EMBL/GenBank/DDBJ whole genome shotgun (WGS) entry which is preliminary data.</text>
</comment>
<dbReference type="AlphaFoldDB" id="A0A5M9GM81"/>
<keyword evidence="2" id="KW-1185">Reference proteome</keyword>
<evidence type="ECO:0000313" key="2">
    <source>
        <dbReference type="Proteomes" id="UP000322918"/>
    </source>
</evidence>
<accession>A0A5M9GM81</accession>
<dbReference type="RefSeq" id="WP_141815080.1">
    <property type="nucleotide sequence ID" value="NZ_VFPL01000001.1"/>
</dbReference>
<reference evidence="1 2" key="1">
    <citation type="submission" date="2019-09" db="EMBL/GenBank/DDBJ databases">
        <title>Pararcticibacter amylolyticus gen. nov., sp. nov., isolated from a rottenly hemp rope, and reclassification of Pedobacter tournemirensis as Pararcticibacter tournemirensis comb. nov.</title>
        <authorList>
            <person name="Cai Y."/>
        </authorList>
    </citation>
    <scope>NUCLEOTIDE SEQUENCE [LARGE SCALE GENOMIC DNA]</scope>
    <source>
        <strain evidence="1 2">TF5-37.2-LB10</strain>
    </source>
</reference>
<dbReference type="Proteomes" id="UP000322918">
    <property type="component" value="Unassembled WGS sequence"/>
</dbReference>
<protein>
    <submittedName>
        <fullName evidence="1">Uncharacterized protein</fullName>
    </submittedName>
</protein>
<name>A0A5M9GM81_9SPHI</name>
<dbReference type="OrthoDB" id="799765at2"/>
<gene>
    <name evidence="1" type="ORF">F1649_21280</name>
</gene>
<sequence length="75" mass="8616">MELKMRIGFDQLVSIIKQLPVSELNRLKAELNNQSDASASNSDIKSFLLNGPVFGKEQLEEIKEARKQINKWRTK</sequence>
<evidence type="ECO:0000313" key="1">
    <source>
        <dbReference type="EMBL" id="KAA8475676.1"/>
    </source>
</evidence>
<dbReference type="EMBL" id="VWNE01000051">
    <property type="protein sequence ID" value="KAA8475676.1"/>
    <property type="molecule type" value="Genomic_DNA"/>
</dbReference>